<reference evidence="1" key="2">
    <citation type="submission" date="2021-04" db="EMBL/GenBank/DDBJ databases">
        <authorList>
            <person name="Gilroy R."/>
        </authorList>
    </citation>
    <scope>NUCLEOTIDE SEQUENCE</scope>
    <source>
        <strain evidence="1">ChiW4-1371</strain>
    </source>
</reference>
<organism evidence="1 2">
    <name type="scientific">Candidatus Mucispirillum faecigallinarum</name>
    <dbReference type="NCBI Taxonomy" id="2838699"/>
    <lineage>
        <taxon>Bacteria</taxon>
        <taxon>Pseudomonadati</taxon>
        <taxon>Deferribacterota</taxon>
        <taxon>Deferribacteres</taxon>
        <taxon>Deferribacterales</taxon>
        <taxon>Mucispirillaceae</taxon>
        <taxon>Mucispirillum</taxon>
    </lineage>
</organism>
<evidence type="ECO:0000313" key="2">
    <source>
        <dbReference type="Proteomes" id="UP000824176"/>
    </source>
</evidence>
<reference evidence="1" key="1">
    <citation type="journal article" date="2021" name="PeerJ">
        <title>Extensive microbial diversity within the chicken gut microbiome revealed by metagenomics and culture.</title>
        <authorList>
            <person name="Gilroy R."/>
            <person name="Ravi A."/>
            <person name="Getino M."/>
            <person name="Pursley I."/>
            <person name="Horton D.L."/>
            <person name="Alikhan N.F."/>
            <person name="Baker D."/>
            <person name="Gharbi K."/>
            <person name="Hall N."/>
            <person name="Watson M."/>
            <person name="Adriaenssens E.M."/>
            <person name="Foster-Nyarko E."/>
            <person name="Jarju S."/>
            <person name="Secka A."/>
            <person name="Antonio M."/>
            <person name="Oren A."/>
            <person name="Chaudhuri R.R."/>
            <person name="La Ragione R."/>
            <person name="Hildebrand F."/>
            <person name="Pallen M.J."/>
        </authorList>
    </citation>
    <scope>NUCLEOTIDE SEQUENCE</scope>
    <source>
        <strain evidence="1">ChiW4-1371</strain>
    </source>
</reference>
<evidence type="ECO:0000313" key="1">
    <source>
        <dbReference type="EMBL" id="HIZ89634.1"/>
    </source>
</evidence>
<comment type="caution">
    <text evidence="1">The sequence shown here is derived from an EMBL/GenBank/DDBJ whole genome shotgun (WGS) entry which is preliminary data.</text>
</comment>
<protein>
    <submittedName>
        <fullName evidence="1">Uncharacterized protein</fullName>
    </submittedName>
</protein>
<dbReference type="AlphaFoldDB" id="A0A9D2GUY8"/>
<name>A0A9D2GUY8_9BACT</name>
<gene>
    <name evidence="1" type="ORF">H9804_06790</name>
</gene>
<dbReference type="Proteomes" id="UP000824176">
    <property type="component" value="Unassembled WGS sequence"/>
</dbReference>
<accession>A0A9D2GUY8</accession>
<dbReference type="EMBL" id="DXAQ01000105">
    <property type="protein sequence ID" value="HIZ89634.1"/>
    <property type="molecule type" value="Genomic_DNA"/>
</dbReference>
<sequence>MAQNIKDEKIESIINETIIPDLEKLLSKEYNTDEEILNGLNELESKWKELDMPYEYDEALIKLSDNNISKEDIYNMLPYSHIYIYVMKLITYLFFQNKKFETEISLLSSLNQICRDMADENNKELVEYIMEQISYQQDIAMAKDKEKEELIKAAMDENVQAFKNALTMHKA</sequence>
<proteinExistence type="predicted"/>